<protein>
    <recommendedName>
        <fullName evidence="1">NADP-dependent oxidoreductase domain-containing protein</fullName>
    </recommendedName>
</protein>
<dbReference type="AlphaFoldDB" id="A0A6A0AV13"/>
<dbReference type="InterPro" id="IPR036812">
    <property type="entry name" value="NAD(P)_OxRdtase_dom_sf"/>
</dbReference>
<reference evidence="2 3" key="1">
    <citation type="submission" date="2020-02" db="EMBL/GenBank/DDBJ databases">
        <title>Whole Genome Shotgun Sequence of Streptomyces sp. strain CWH03.</title>
        <authorList>
            <person name="Dohra H."/>
            <person name="Kodani S."/>
            <person name="Yamamura H."/>
        </authorList>
    </citation>
    <scope>NUCLEOTIDE SEQUENCE [LARGE SCALE GENOMIC DNA]</scope>
    <source>
        <strain evidence="2 3">CWH03</strain>
    </source>
</reference>
<feature type="domain" description="NADP-dependent oxidoreductase" evidence="1">
    <location>
        <begin position="10"/>
        <end position="69"/>
    </location>
</feature>
<evidence type="ECO:0000313" key="2">
    <source>
        <dbReference type="EMBL" id="GFH36712.1"/>
    </source>
</evidence>
<gene>
    <name evidence="2" type="ORF">SCWH03_29440</name>
</gene>
<accession>A0A6A0AV13</accession>
<dbReference type="InterPro" id="IPR023210">
    <property type="entry name" value="NADP_OxRdtase_dom"/>
</dbReference>
<proteinExistence type="predicted"/>
<dbReference type="SUPFAM" id="SSF51430">
    <property type="entry name" value="NAD(P)-linked oxidoreductase"/>
    <property type="match status" value="1"/>
</dbReference>
<keyword evidence="3" id="KW-1185">Reference proteome</keyword>
<dbReference type="EMBL" id="BLLG01000007">
    <property type="protein sequence ID" value="GFH36712.1"/>
    <property type="molecule type" value="Genomic_DNA"/>
</dbReference>
<name>A0A6A0AV13_9ACTN</name>
<organism evidence="2 3">
    <name type="scientific">Streptomyces pacificus</name>
    <dbReference type="NCBI Taxonomy" id="2705029"/>
    <lineage>
        <taxon>Bacteria</taxon>
        <taxon>Bacillati</taxon>
        <taxon>Actinomycetota</taxon>
        <taxon>Actinomycetes</taxon>
        <taxon>Kitasatosporales</taxon>
        <taxon>Streptomycetaceae</taxon>
        <taxon>Streptomyces</taxon>
    </lineage>
</organism>
<evidence type="ECO:0000259" key="1">
    <source>
        <dbReference type="Pfam" id="PF00248"/>
    </source>
</evidence>
<sequence>MPGATGTEHDPLRTVARAHGASPAQVRVAWTLGLGERSLAIPGTGDPAQLEENVAAGALRLADEDMALLPGVPHD</sequence>
<evidence type="ECO:0000313" key="3">
    <source>
        <dbReference type="Proteomes" id="UP000484988"/>
    </source>
</evidence>
<dbReference type="Pfam" id="PF00248">
    <property type="entry name" value="Aldo_ket_red"/>
    <property type="match status" value="1"/>
</dbReference>
<comment type="caution">
    <text evidence="2">The sequence shown here is derived from an EMBL/GenBank/DDBJ whole genome shotgun (WGS) entry which is preliminary data.</text>
</comment>
<dbReference type="Proteomes" id="UP000484988">
    <property type="component" value="Unassembled WGS sequence"/>
</dbReference>
<dbReference type="Gene3D" id="3.20.20.100">
    <property type="entry name" value="NADP-dependent oxidoreductase domain"/>
    <property type="match status" value="1"/>
</dbReference>